<evidence type="ECO:0000313" key="3">
    <source>
        <dbReference type="Proteomes" id="UP001515500"/>
    </source>
</evidence>
<accession>A0AB40BKW2</accession>
<protein>
    <submittedName>
        <fullName evidence="4">Uncharacterized protein LOC120263188</fullName>
    </submittedName>
</protein>
<reference evidence="4" key="1">
    <citation type="submission" date="2025-08" db="UniProtKB">
        <authorList>
            <consortium name="RefSeq"/>
        </authorList>
    </citation>
    <scope>IDENTIFICATION</scope>
</reference>
<dbReference type="Pfam" id="PF14111">
    <property type="entry name" value="DUF4283"/>
    <property type="match status" value="1"/>
</dbReference>
<dbReference type="GeneID" id="120263188"/>
<dbReference type="PANTHER" id="PTHR31286">
    <property type="entry name" value="GLYCINE-RICH CELL WALL STRUCTURAL PROTEIN 1.8-LIKE"/>
    <property type="match status" value="1"/>
</dbReference>
<evidence type="ECO:0000256" key="1">
    <source>
        <dbReference type="SAM" id="MobiDB-lite"/>
    </source>
</evidence>
<name>A0AB40BKW2_DIOCR</name>
<feature type="region of interest" description="Disordered" evidence="1">
    <location>
        <begin position="286"/>
        <end position="353"/>
    </location>
</feature>
<dbReference type="RefSeq" id="XP_039127008.1">
    <property type="nucleotide sequence ID" value="XM_039271074.1"/>
</dbReference>
<dbReference type="InterPro" id="IPR040256">
    <property type="entry name" value="At4g02000-like"/>
</dbReference>
<feature type="compositionally biased region" description="Polar residues" evidence="1">
    <location>
        <begin position="298"/>
        <end position="310"/>
    </location>
</feature>
<dbReference type="AlphaFoldDB" id="A0AB40BKW2"/>
<dbReference type="InterPro" id="IPR025558">
    <property type="entry name" value="DUF4283"/>
</dbReference>
<sequence>MASGDRHSVPPSSPAQPNSWAQIASSLRQSMDISPLHNPQILNKLKESTSTFIRLDKDGINRACMRFQHSLYGKLFGKPPPFTQVKDDLLAKWSSFGEVLISDLPNGFILIRCSSQQILQHLLLDGPWSVNGITLQLTPWKPFSEPTFAKLSTAAIWVQFHNLPIEFWDGETLDFIASQLGILLKIDDLTTSLARSKFARVCIDIDLSRPLSRGFWIGDDEHRVFVVVMYERLPTFCYSCGLISHGTNSYPRSSTHGTRGTHPPLRPSGKTVVSTPLVPSVEDQCMEDSALPHDRPSSEVSDFGNSSLSETDFGPWLLVSRRRGNSRGRGGGTRATLATPSATADPVPDSGAS</sequence>
<evidence type="ECO:0000259" key="2">
    <source>
        <dbReference type="Pfam" id="PF14111"/>
    </source>
</evidence>
<dbReference type="PANTHER" id="PTHR31286:SF180">
    <property type="entry name" value="OS10G0362600 PROTEIN"/>
    <property type="match status" value="1"/>
</dbReference>
<dbReference type="Proteomes" id="UP001515500">
    <property type="component" value="Chromosome 6"/>
</dbReference>
<organism evidence="3 4">
    <name type="scientific">Dioscorea cayennensis subsp. rotundata</name>
    <name type="common">White Guinea yam</name>
    <name type="synonym">Dioscorea rotundata</name>
    <dbReference type="NCBI Taxonomy" id="55577"/>
    <lineage>
        <taxon>Eukaryota</taxon>
        <taxon>Viridiplantae</taxon>
        <taxon>Streptophyta</taxon>
        <taxon>Embryophyta</taxon>
        <taxon>Tracheophyta</taxon>
        <taxon>Spermatophyta</taxon>
        <taxon>Magnoliopsida</taxon>
        <taxon>Liliopsida</taxon>
        <taxon>Dioscoreales</taxon>
        <taxon>Dioscoreaceae</taxon>
        <taxon>Dioscorea</taxon>
    </lineage>
</organism>
<feature type="region of interest" description="Disordered" evidence="1">
    <location>
        <begin position="250"/>
        <end position="274"/>
    </location>
</feature>
<proteinExistence type="predicted"/>
<keyword evidence="3" id="KW-1185">Reference proteome</keyword>
<gene>
    <name evidence="4" type="primary">LOC120263188</name>
</gene>
<evidence type="ECO:0000313" key="4">
    <source>
        <dbReference type="RefSeq" id="XP_039127008.1"/>
    </source>
</evidence>
<feature type="domain" description="DUF4283" evidence="2">
    <location>
        <begin position="66"/>
        <end position="147"/>
    </location>
</feature>